<keyword evidence="5" id="KW-0092">Biotin</keyword>
<dbReference type="SUPFAM" id="SSF52440">
    <property type="entry name" value="PreATP-grasp domain"/>
    <property type="match status" value="1"/>
</dbReference>
<evidence type="ECO:0000259" key="9">
    <source>
        <dbReference type="PROSITE" id="PS50975"/>
    </source>
</evidence>
<dbReference type="SUPFAM" id="SSF56059">
    <property type="entry name" value="Glutathione synthetase ATP-binding domain-like"/>
    <property type="match status" value="1"/>
</dbReference>
<dbReference type="Gene3D" id="2.40.50.100">
    <property type="match status" value="1"/>
</dbReference>
<dbReference type="Proteomes" id="UP000037460">
    <property type="component" value="Unassembled WGS sequence"/>
</dbReference>
<dbReference type="PROSITE" id="PS00866">
    <property type="entry name" value="CPSASE_1"/>
    <property type="match status" value="1"/>
</dbReference>
<dbReference type="FunFam" id="3.30.1490.20:FF:000003">
    <property type="entry name" value="acetyl-CoA carboxylase isoform X1"/>
    <property type="match status" value="1"/>
</dbReference>
<keyword evidence="12" id="KW-1185">Reference proteome</keyword>
<keyword evidence="2" id="KW-0436">Ligase</keyword>
<dbReference type="PROSITE" id="PS00188">
    <property type="entry name" value="BIOTIN"/>
    <property type="match status" value="1"/>
</dbReference>
<evidence type="ECO:0000256" key="6">
    <source>
        <dbReference type="PROSITE-ProRule" id="PRU00409"/>
    </source>
</evidence>
<evidence type="ECO:0000256" key="3">
    <source>
        <dbReference type="ARBA" id="ARBA00022741"/>
    </source>
</evidence>
<gene>
    <name evidence="11" type="ORF">Ctob_008703</name>
</gene>
<dbReference type="InterPro" id="IPR011764">
    <property type="entry name" value="Biotin_carboxylation_dom"/>
</dbReference>
<name>A0A0M0JMS2_9EUKA</name>
<dbReference type="FunFam" id="3.40.50.20:FF:000010">
    <property type="entry name" value="Propionyl-CoA carboxylase subunit alpha"/>
    <property type="match status" value="1"/>
</dbReference>
<dbReference type="AlphaFoldDB" id="A0A0M0JMS2"/>
<proteinExistence type="predicted"/>
<dbReference type="InterPro" id="IPR016185">
    <property type="entry name" value="PreATP-grasp_dom_sf"/>
</dbReference>
<dbReference type="SUPFAM" id="SSF51230">
    <property type="entry name" value="Single hybrid motif"/>
    <property type="match status" value="1"/>
</dbReference>
<evidence type="ECO:0000313" key="11">
    <source>
        <dbReference type="EMBL" id="KOO27876.1"/>
    </source>
</evidence>
<comment type="cofactor">
    <cofactor evidence="1">
        <name>biotin</name>
        <dbReference type="ChEBI" id="CHEBI:57586"/>
    </cofactor>
</comment>
<feature type="domain" description="Lipoyl-binding" evidence="8">
    <location>
        <begin position="676"/>
        <end position="757"/>
    </location>
</feature>
<dbReference type="InterPro" id="IPR011761">
    <property type="entry name" value="ATP-grasp"/>
</dbReference>
<sequence>MAPPPFRSLLVANRGEIACRTMRTAKRLGMRTIGVYSEPDARAPHVAMADEAICIGSAASADSYLRIDRLIDAIKKTGAEAVHPGYGFLSERAAFCEAVEAAGAAFVGPTAHAIRAMGDKIESKLLAQAAGVSTIPGVLAVMKTAEEAVAVANKVGYPVMLKASAGGGGKGMRIAYNDAEAASGFALSAAEAAASFGDDRIFVERYVEKPRHVEIQLIADTFGNTVYLPPRDCSIQRRNQKVVEEAPAPHLSEATVRAMGEEAVALAKAVGYRSAGTVEFLVDAQQRHYFLEMNTRLQVEHPVTEMVTGLDLVEVMLQVAARQPLPFAQADVLARGWSFECRVYAEDPLRGFLPSVGTLARYVPPDEAAVVAAAGCEGTVRVDDGVVEGGEISVHYDPMIAKLITHGASRDEARRLMLHALARYQIRGDGLRHNLNFLHTLLDHPRFARGEVTTAFIPEEFPDGYDGHVLTPSQKCELLACAAALELAAELRATAPAPPAPGASPASALLHAVDSVALSTNLWARLESEGAAAEQQLTVTLDPAVGVSAGSLLPPGMRLLVQGAPATARGSSAADPDGSAPTTAPPSAPASWSRLLTLSSTGLGPGGLFEARAQTLPLEEPKEGDGGHGHEESDPLAGGTALAVQVLERRTQGWLLSAFGTTYEVLTRAPRVAELSRHLKPPPRSLLDNALLSPMPGKLVSVAVSEGQVVFLGQALCVVEAMKMQNVLTARRDGVVRTLLAQPGAILSADQPIIVFDEARVEQPAA</sequence>
<feature type="region of interest" description="Disordered" evidence="7">
    <location>
        <begin position="565"/>
        <end position="591"/>
    </location>
</feature>
<dbReference type="GO" id="GO:0004658">
    <property type="term" value="F:propionyl-CoA carboxylase activity"/>
    <property type="evidence" value="ECO:0007669"/>
    <property type="project" value="TreeGrafter"/>
</dbReference>
<dbReference type="CDD" id="cd06850">
    <property type="entry name" value="biotinyl_domain"/>
    <property type="match status" value="1"/>
</dbReference>
<dbReference type="InterPro" id="IPR011054">
    <property type="entry name" value="Rudment_hybrid_motif"/>
</dbReference>
<dbReference type="PANTHER" id="PTHR18866:SF33">
    <property type="entry name" value="METHYLCROTONOYL-COA CARBOXYLASE SUBUNIT ALPHA, MITOCHONDRIAL-RELATED"/>
    <property type="match status" value="1"/>
</dbReference>
<comment type="caution">
    <text evidence="11">The sequence shown here is derived from an EMBL/GenBank/DDBJ whole genome shotgun (WGS) entry which is preliminary data.</text>
</comment>
<dbReference type="Pfam" id="PF00289">
    <property type="entry name" value="Biotin_carb_N"/>
    <property type="match status" value="1"/>
</dbReference>
<dbReference type="Pfam" id="PF00364">
    <property type="entry name" value="Biotin_lipoyl"/>
    <property type="match status" value="1"/>
</dbReference>
<dbReference type="InterPro" id="IPR050856">
    <property type="entry name" value="Biotin_carboxylase_complex"/>
</dbReference>
<protein>
    <submittedName>
        <fullName evidence="11">Propionyl-carboxylase alpha chain</fullName>
    </submittedName>
</protein>
<evidence type="ECO:0000313" key="12">
    <source>
        <dbReference type="Proteomes" id="UP000037460"/>
    </source>
</evidence>
<feature type="domain" description="Biotin carboxylation" evidence="10">
    <location>
        <begin position="5"/>
        <end position="462"/>
    </location>
</feature>
<dbReference type="Gene3D" id="3.30.470.20">
    <property type="entry name" value="ATP-grasp fold, B domain"/>
    <property type="match status" value="1"/>
</dbReference>
<dbReference type="SUPFAM" id="SSF51246">
    <property type="entry name" value="Rudiment single hybrid motif"/>
    <property type="match status" value="1"/>
</dbReference>
<evidence type="ECO:0000256" key="4">
    <source>
        <dbReference type="ARBA" id="ARBA00022840"/>
    </source>
</evidence>
<dbReference type="GO" id="GO:0046872">
    <property type="term" value="F:metal ion binding"/>
    <property type="evidence" value="ECO:0007669"/>
    <property type="project" value="InterPro"/>
</dbReference>
<evidence type="ECO:0000259" key="8">
    <source>
        <dbReference type="PROSITE" id="PS50968"/>
    </source>
</evidence>
<organism evidence="11 12">
    <name type="scientific">Chrysochromulina tobinii</name>
    <dbReference type="NCBI Taxonomy" id="1460289"/>
    <lineage>
        <taxon>Eukaryota</taxon>
        <taxon>Haptista</taxon>
        <taxon>Haptophyta</taxon>
        <taxon>Prymnesiophyceae</taxon>
        <taxon>Prymnesiales</taxon>
        <taxon>Chrysochromulinaceae</taxon>
        <taxon>Chrysochromulina</taxon>
    </lineage>
</organism>
<dbReference type="PROSITE" id="PS50979">
    <property type="entry name" value="BC"/>
    <property type="match status" value="1"/>
</dbReference>
<dbReference type="GO" id="GO:0005739">
    <property type="term" value="C:mitochondrion"/>
    <property type="evidence" value="ECO:0007669"/>
    <property type="project" value="TreeGrafter"/>
</dbReference>
<dbReference type="PROSITE" id="PS50968">
    <property type="entry name" value="BIOTINYL_LIPOYL"/>
    <property type="match status" value="1"/>
</dbReference>
<keyword evidence="4 6" id="KW-0067">ATP-binding</keyword>
<dbReference type="InterPro" id="IPR005479">
    <property type="entry name" value="CPAse_ATP-bd"/>
</dbReference>
<dbReference type="EMBL" id="JWZX01002651">
    <property type="protein sequence ID" value="KOO27876.1"/>
    <property type="molecule type" value="Genomic_DNA"/>
</dbReference>
<feature type="compositionally biased region" description="Low complexity" evidence="7">
    <location>
        <begin position="573"/>
        <end position="582"/>
    </location>
</feature>
<dbReference type="PROSITE" id="PS50975">
    <property type="entry name" value="ATP_GRASP"/>
    <property type="match status" value="1"/>
</dbReference>
<dbReference type="FunFam" id="3.30.470.20:FF:000028">
    <property type="entry name" value="Methylcrotonoyl-CoA carboxylase subunit alpha, mitochondrial"/>
    <property type="match status" value="1"/>
</dbReference>
<evidence type="ECO:0000259" key="10">
    <source>
        <dbReference type="PROSITE" id="PS50979"/>
    </source>
</evidence>
<dbReference type="PANTHER" id="PTHR18866">
    <property type="entry name" value="CARBOXYLASE:PYRUVATE/ACETYL-COA/PROPIONYL-COA CARBOXYLASE"/>
    <property type="match status" value="1"/>
</dbReference>
<dbReference type="PROSITE" id="PS00867">
    <property type="entry name" value="CPSASE_2"/>
    <property type="match status" value="1"/>
</dbReference>
<dbReference type="Pfam" id="PF02786">
    <property type="entry name" value="CPSase_L_D2"/>
    <property type="match status" value="1"/>
</dbReference>
<dbReference type="InterPro" id="IPR000089">
    <property type="entry name" value="Biotin_lipoyl"/>
</dbReference>
<evidence type="ECO:0000256" key="7">
    <source>
        <dbReference type="SAM" id="MobiDB-lite"/>
    </source>
</evidence>
<dbReference type="Pfam" id="PF02785">
    <property type="entry name" value="Biotin_carb_C"/>
    <property type="match status" value="1"/>
</dbReference>
<evidence type="ECO:0000256" key="2">
    <source>
        <dbReference type="ARBA" id="ARBA00022598"/>
    </source>
</evidence>
<dbReference type="OrthoDB" id="196847at2759"/>
<accession>A0A0M0JMS2</accession>
<feature type="domain" description="ATP-grasp" evidence="9">
    <location>
        <begin position="124"/>
        <end position="321"/>
    </location>
</feature>
<dbReference type="InterPro" id="IPR011053">
    <property type="entry name" value="Single_hybrid_motif"/>
</dbReference>
<evidence type="ECO:0000256" key="1">
    <source>
        <dbReference type="ARBA" id="ARBA00001953"/>
    </source>
</evidence>
<dbReference type="InterPro" id="IPR005482">
    <property type="entry name" value="Biotin_COase_C"/>
</dbReference>
<evidence type="ECO:0000256" key="5">
    <source>
        <dbReference type="ARBA" id="ARBA00023267"/>
    </source>
</evidence>
<dbReference type="SMART" id="SM00878">
    <property type="entry name" value="Biotin_carb_C"/>
    <property type="match status" value="1"/>
</dbReference>
<keyword evidence="3 6" id="KW-0547">Nucleotide-binding</keyword>
<dbReference type="InterPro" id="IPR005481">
    <property type="entry name" value="BC-like_N"/>
</dbReference>
<reference evidence="12" key="1">
    <citation type="journal article" date="2015" name="PLoS Genet.">
        <title>Genome Sequence and Transcriptome Analyses of Chrysochromulina tobin: Metabolic Tools for Enhanced Algal Fitness in the Prominent Order Prymnesiales (Haptophyceae).</title>
        <authorList>
            <person name="Hovde B.T."/>
            <person name="Deodato C.R."/>
            <person name="Hunsperger H.M."/>
            <person name="Ryken S.A."/>
            <person name="Yost W."/>
            <person name="Jha R.K."/>
            <person name="Patterson J."/>
            <person name="Monnat R.J. Jr."/>
            <person name="Barlow S.B."/>
            <person name="Starkenburg S.R."/>
            <person name="Cattolico R.A."/>
        </authorList>
    </citation>
    <scope>NUCLEOTIDE SEQUENCE</scope>
    <source>
        <strain evidence="12">CCMP291</strain>
    </source>
</reference>
<dbReference type="GO" id="GO:0005524">
    <property type="term" value="F:ATP binding"/>
    <property type="evidence" value="ECO:0007669"/>
    <property type="project" value="UniProtKB-UniRule"/>
</dbReference>
<dbReference type="InterPro" id="IPR001882">
    <property type="entry name" value="Biotin_BS"/>
</dbReference>